<keyword evidence="2" id="KW-0489">Methyltransferase</keyword>
<dbReference type="SUPFAM" id="SSF53335">
    <property type="entry name" value="S-adenosyl-L-methionine-dependent methyltransferases"/>
    <property type="match status" value="1"/>
</dbReference>
<dbReference type="GO" id="GO:0008168">
    <property type="term" value="F:methyltransferase activity"/>
    <property type="evidence" value="ECO:0007669"/>
    <property type="project" value="UniProtKB-KW"/>
</dbReference>
<dbReference type="InterPro" id="IPR029063">
    <property type="entry name" value="SAM-dependent_MTases_sf"/>
</dbReference>
<dbReference type="AlphaFoldDB" id="A0AAV1GC25"/>
<dbReference type="PANTHER" id="PTHR43591">
    <property type="entry name" value="METHYLTRANSFERASE"/>
    <property type="match status" value="1"/>
</dbReference>
<proteinExistence type="predicted"/>
<accession>A0AAV1GC25</accession>
<evidence type="ECO:0000313" key="2">
    <source>
        <dbReference type="EMBL" id="CAJ1071646.1"/>
    </source>
</evidence>
<gene>
    <name evidence="2" type="ORF">XNOV1_A003530</name>
</gene>
<sequence length="248" mass="27041">MSSSSRSLEDVKALLQSSTMTNPQLTVDFYNSWSEMYEQDSETICYRAPHLAVDVLNANFSGSREGVQVLDVACGTGLVAKLMSAHGFKHFVGVDGSEKMLKLAAETGLYQDLRLAVLGTEPLPTKTGVFDVVIVVGGLGAGFIPVHVVRELCDAAKPGGLVCMSLGDHLGANSQRFKADLEMELQLMEQEGQWTQLGIKRSDRYMGNTHQSAEGDRDHQQGEQFISGFIYLYRKSSQTVSNNPKTGV</sequence>
<dbReference type="Proteomes" id="UP001178508">
    <property type="component" value="Chromosome 14"/>
</dbReference>
<evidence type="ECO:0000259" key="1">
    <source>
        <dbReference type="Pfam" id="PF13649"/>
    </source>
</evidence>
<dbReference type="EMBL" id="OY660877">
    <property type="protein sequence ID" value="CAJ1071646.1"/>
    <property type="molecule type" value="Genomic_DNA"/>
</dbReference>
<dbReference type="GO" id="GO:0032259">
    <property type="term" value="P:methylation"/>
    <property type="evidence" value="ECO:0007669"/>
    <property type="project" value="UniProtKB-KW"/>
</dbReference>
<dbReference type="CDD" id="cd02440">
    <property type="entry name" value="AdoMet_MTases"/>
    <property type="match status" value="1"/>
</dbReference>
<dbReference type="Gene3D" id="3.40.50.150">
    <property type="entry name" value="Vaccinia Virus protein VP39"/>
    <property type="match status" value="1"/>
</dbReference>
<feature type="domain" description="Methyltransferase" evidence="1">
    <location>
        <begin position="69"/>
        <end position="160"/>
    </location>
</feature>
<dbReference type="InterPro" id="IPR041698">
    <property type="entry name" value="Methyltransf_25"/>
</dbReference>
<organism evidence="2 3">
    <name type="scientific">Xyrichtys novacula</name>
    <name type="common">Pearly razorfish</name>
    <name type="synonym">Hemipteronotus novacula</name>
    <dbReference type="NCBI Taxonomy" id="13765"/>
    <lineage>
        <taxon>Eukaryota</taxon>
        <taxon>Metazoa</taxon>
        <taxon>Chordata</taxon>
        <taxon>Craniata</taxon>
        <taxon>Vertebrata</taxon>
        <taxon>Euteleostomi</taxon>
        <taxon>Actinopterygii</taxon>
        <taxon>Neopterygii</taxon>
        <taxon>Teleostei</taxon>
        <taxon>Neoteleostei</taxon>
        <taxon>Acanthomorphata</taxon>
        <taxon>Eupercaria</taxon>
        <taxon>Labriformes</taxon>
        <taxon>Labridae</taxon>
        <taxon>Xyrichtys</taxon>
    </lineage>
</organism>
<evidence type="ECO:0000313" key="3">
    <source>
        <dbReference type="Proteomes" id="UP001178508"/>
    </source>
</evidence>
<keyword evidence="2" id="KW-0808">Transferase</keyword>
<dbReference type="PANTHER" id="PTHR43591:SF101">
    <property type="entry name" value="METHYLTRANSFERASE-LIKE PROTEIN 27"/>
    <property type="match status" value="1"/>
</dbReference>
<dbReference type="Pfam" id="PF13649">
    <property type="entry name" value="Methyltransf_25"/>
    <property type="match status" value="1"/>
</dbReference>
<keyword evidence="3" id="KW-1185">Reference proteome</keyword>
<name>A0AAV1GC25_XYRNO</name>
<protein>
    <submittedName>
        <fullName evidence="2">Methyltransferase-like protein 27</fullName>
    </submittedName>
</protein>
<reference evidence="2" key="1">
    <citation type="submission" date="2023-08" db="EMBL/GenBank/DDBJ databases">
        <authorList>
            <person name="Alioto T."/>
            <person name="Alioto T."/>
            <person name="Gomez Garrido J."/>
        </authorList>
    </citation>
    <scope>NUCLEOTIDE SEQUENCE</scope>
</reference>